<protein>
    <submittedName>
        <fullName evidence="1">Uncharacterized protein</fullName>
    </submittedName>
</protein>
<accession>A2Q4Y7</accession>
<dbReference type="EMBL" id="AC157893">
    <property type="protein sequence ID" value="ABN08687.1"/>
    <property type="molecule type" value="Genomic_DNA"/>
</dbReference>
<sequence>MYFYETIDVKATNVLKDWKLAQWVGHVTQVCPKPTYDRSKSKVLDVKVGNNQHLEGGGSLGLVYRLNLDG</sequence>
<reference evidence="1" key="2">
    <citation type="submission" date="2007-03" db="EMBL/GenBank/DDBJ databases">
        <authorList>
            <consortium name="The International Medicago Genome Annotation Group"/>
        </authorList>
    </citation>
    <scope>NUCLEOTIDE SEQUENCE</scope>
</reference>
<name>A2Q4Y7_MEDTR</name>
<organism evidence="1">
    <name type="scientific">Medicago truncatula</name>
    <name type="common">Barrel medic</name>
    <name type="synonym">Medicago tribuloides</name>
    <dbReference type="NCBI Taxonomy" id="3880"/>
    <lineage>
        <taxon>Eukaryota</taxon>
        <taxon>Viridiplantae</taxon>
        <taxon>Streptophyta</taxon>
        <taxon>Embryophyta</taxon>
        <taxon>Tracheophyta</taxon>
        <taxon>Spermatophyta</taxon>
        <taxon>Magnoliopsida</taxon>
        <taxon>eudicotyledons</taxon>
        <taxon>Gunneridae</taxon>
        <taxon>Pentapetalae</taxon>
        <taxon>rosids</taxon>
        <taxon>fabids</taxon>
        <taxon>Fabales</taxon>
        <taxon>Fabaceae</taxon>
        <taxon>Papilionoideae</taxon>
        <taxon>50 kb inversion clade</taxon>
        <taxon>NPAAA clade</taxon>
        <taxon>Hologalegina</taxon>
        <taxon>IRL clade</taxon>
        <taxon>Trifolieae</taxon>
        <taxon>Medicago</taxon>
    </lineage>
</organism>
<dbReference type="AlphaFoldDB" id="A2Q4Y7"/>
<reference evidence="1" key="1">
    <citation type="submission" date="2005-04" db="EMBL/GenBank/DDBJ databases">
        <authorList>
            <person name="Town C.D."/>
        </authorList>
    </citation>
    <scope>NUCLEOTIDE SEQUENCE</scope>
</reference>
<evidence type="ECO:0000313" key="1">
    <source>
        <dbReference type="EMBL" id="ABN08687.1"/>
    </source>
</evidence>
<proteinExistence type="predicted"/>
<gene>
    <name evidence="1" type="ORF">MtrDRAFT_AC157893g25v2</name>
</gene>